<gene>
    <name evidence="2" type="ORF">POL72_37745</name>
</gene>
<dbReference type="RefSeq" id="WP_272101673.1">
    <property type="nucleotide sequence ID" value="NZ_JAQNDK010000004.1"/>
</dbReference>
<sequence>MTDIIAHGEPDDVERLMDRYWFLLRGESHGAAENSAGAARTRVVRDGEFVVVSIEASALGWPEGTLLFRFRSEVAPCAECIERAAAIARHRTRGMLGSGDVREMLRFAVARCAAAGIDVAHAGAPARGDGARRDDAPGSAGEPASGRRRAAQDTGGGAKRYDAELWLML</sequence>
<accession>A0ABT5CAS5</accession>
<comment type="caution">
    <text evidence="2">The sequence shown here is derived from an EMBL/GenBank/DDBJ whole genome shotgun (WGS) entry which is preliminary data.</text>
</comment>
<evidence type="ECO:0000313" key="3">
    <source>
        <dbReference type="Proteomes" id="UP001217485"/>
    </source>
</evidence>
<proteinExistence type="predicted"/>
<reference evidence="2 3" key="1">
    <citation type="submission" date="2023-01" db="EMBL/GenBank/DDBJ databases">
        <title>Minimal conservation of predation-associated metabolite biosynthetic gene clusters underscores biosynthetic potential of Myxococcota including descriptions for ten novel species: Archangium lansinium sp. nov., Myxococcus landrumus sp. nov., Nannocystis bai.</title>
        <authorList>
            <person name="Ahearne A."/>
            <person name="Stevens C."/>
            <person name="Dowd S."/>
        </authorList>
    </citation>
    <scope>NUCLEOTIDE SEQUENCE [LARGE SCALE GENOMIC DNA]</scope>
    <source>
        <strain evidence="2 3">WIWO2</strain>
    </source>
</reference>
<organism evidence="2 3">
    <name type="scientific">Sorangium atrum</name>
    <dbReference type="NCBI Taxonomy" id="2995308"/>
    <lineage>
        <taxon>Bacteria</taxon>
        <taxon>Pseudomonadati</taxon>
        <taxon>Myxococcota</taxon>
        <taxon>Polyangia</taxon>
        <taxon>Polyangiales</taxon>
        <taxon>Polyangiaceae</taxon>
        <taxon>Sorangium</taxon>
    </lineage>
</organism>
<name>A0ABT5CAS5_9BACT</name>
<feature type="region of interest" description="Disordered" evidence="1">
    <location>
        <begin position="124"/>
        <end position="157"/>
    </location>
</feature>
<keyword evidence="3" id="KW-1185">Reference proteome</keyword>
<dbReference type="Proteomes" id="UP001217485">
    <property type="component" value="Unassembled WGS sequence"/>
</dbReference>
<dbReference type="EMBL" id="JAQNDK010000004">
    <property type="protein sequence ID" value="MDC0683535.1"/>
    <property type="molecule type" value="Genomic_DNA"/>
</dbReference>
<evidence type="ECO:0000256" key="1">
    <source>
        <dbReference type="SAM" id="MobiDB-lite"/>
    </source>
</evidence>
<evidence type="ECO:0000313" key="2">
    <source>
        <dbReference type="EMBL" id="MDC0683535.1"/>
    </source>
</evidence>
<protein>
    <submittedName>
        <fullName evidence="2">Uncharacterized protein</fullName>
    </submittedName>
</protein>